<gene>
    <name evidence="7" type="ORF">CCHL11_04556</name>
</gene>
<dbReference type="PANTHER" id="PTHR11271:SF37">
    <property type="entry name" value="FAMILY PROTEIN, PUTATIVE (AFU_ORTHOLOGUE AFUA_4G00460)-RELATED"/>
    <property type="match status" value="1"/>
</dbReference>
<dbReference type="InterPro" id="IPR011059">
    <property type="entry name" value="Metal-dep_hydrolase_composite"/>
</dbReference>
<dbReference type="Gene3D" id="2.30.40.10">
    <property type="entry name" value="Urease, subunit C, domain 1"/>
    <property type="match status" value="1"/>
</dbReference>
<evidence type="ECO:0000256" key="4">
    <source>
        <dbReference type="ARBA" id="ARBA00022833"/>
    </source>
</evidence>
<dbReference type="Gene3D" id="3.20.20.140">
    <property type="entry name" value="Metal-dependent hydrolases"/>
    <property type="match status" value="1"/>
</dbReference>
<evidence type="ECO:0000313" key="7">
    <source>
        <dbReference type="EMBL" id="OLN86857.1"/>
    </source>
</evidence>
<evidence type="ECO:0000256" key="3">
    <source>
        <dbReference type="ARBA" id="ARBA00022801"/>
    </source>
</evidence>
<proteinExistence type="predicted"/>
<protein>
    <submittedName>
        <fullName evidence="7">5'-deoxyadenosine deaminase</fullName>
    </submittedName>
</protein>
<keyword evidence="4" id="KW-0862">Zinc</keyword>
<evidence type="ECO:0000256" key="1">
    <source>
        <dbReference type="ARBA" id="ARBA00001947"/>
    </source>
</evidence>
<feature type="signal peptide" evidence="5">
    <location>
        <begin position="1"/>
        <end position="19"/>
    </location>
</feature>
<reference evidence="7 8" key="1">
    <citation type="submission" date="2016-11" db="EMBL/GenBank/DDBJ databases">
        <title>Draft Genome Assembly of Colletotrichum chlorophyti a pathogen of herbaceous plants.</title>
        <authorList>
            <person name="Gan P."/>
            <person name="Narusaka M."/>
            <person name="Tsushima A."/>
            <person name="Narusaka Y."/>
            <person name="Takano Y."/>
            <person name="Shirasu K."/>
        </authorList>
    </citation>
    <scope>NUCLEOTIDE SEQUENCE [LARGE SCALE GENOMIC DNA]</scope>
    <source>
        <strain evidence="7 8">NTL11</strain>
    </source>
</reference>
<dbReference type="GO" id="GO:0019239">
    <property type="term" value="F:deaminase activity"/>
    <property type="evidence" value="ECO:0007669"/>
    <property type="project" value="TreeGrafter"/>
</dbReference>
<evidence type="ECO:0000313" key="8">
    <source>
        <dbReference type="Proteomes" id="UP000186583"/>
    </source>
</evidence>
<evidence type="ECO:0000256" key="5">
    <source>
        <dbReference type="SAM" id="SignalP"/>
    </source>
</evidence>
<comment type="cofactor">
    <cofactor evidence="1">
        <name>Zn(2+)</name>
        <dbReference type="ChEBI" id="CHEBI:29105"/>
    </cofactor>
</comment>
<dbReference type="STRING" id="708187.A0A1Q8RR87"/>
<accession>A0A1Q8RR87</accession>
<comment type="caution">
    <text evidence="7">The sequence shown here is derived from an EMBL/GenBank/DDBJ whole genome shotgun (WGS) entry which is preliminary data.</text>
</comment>
<dbReference type="GO" id="GO:0005829">
    <property type="term" value="C:cytosol"/>
    <property type="evidence" value="ECO:0007669"/>
    <property type="project" value="TreeGrafter"/>
</dbReference>
<dbReference type="Pfam" id="PF01979">
    <property type="entry name" value="Amidohydro_1"/>
    <property type="match status" value="1"/>
</dbReference>
<keyword evidence="3" id="KW-0378">Hydrolase</keyword>
<dbReference type="SUPFAM" id="SSF51556">
    <property type="entry name" value="Metallo-dependent hydrolases"/>
    <property type="match status" value="1"/>
</dbReference>
<dbReference type="SUPFAM" id="SSF51338">
    <property type="entry name" value="Composite domain of metallo-dependent hydrolases"/>
    <property type="match status" value="1"/>
</dbReference>
<keyword evidence="8" id="KW-1185">Reference proteome</keyword>
<keyword evidence="5" id="KW-0732">Signal</keyword>
<feature type="chain" id="PRO_5012435152" evidence="5">
    <location>
        <begin position="20"/>
        <end position="504"/>
    </location>
</feature>
<evidence type="ECO:0000259" key="6">
    <source>
        <dbReference type="Pfam" id="PF01979"/>
    </source>
</evidence>
<dbReference type="OrthoDB" id="194468at2759"/>
<evidence type="ECO:0000256" key="2">
    <source>
        <dbReference type="ARBA" id="ARBA00022723"/>
    </source>
</evidence>
<name>A0A1Q8RR87_9PEZI</name>
<keyword evidence="2" id="KW-0479">Metal-binding</keyword>
<dbReference type="InterPro" id="IPR032466">
    <property type="entry name" value="Metal_Hydrolase"/>
</dbReference>
<dbReference type="EMBL" id="MPGH01000108">
    <property type="protein sequence ID" value="OLN86857.1"/>
    <property type="molecule type" value="Genomic_DNA"/>
</dbReference>
<feature type="domain" description="Amidohydrolase-related" evidence="6">
    <location>
        <begin position="80"/>
        <end position="435"/>
    </location>
</feature>
<sequence>MHAFNLASALVATASVASASSVLLRGGTIIGFDEASNSLNVVRNGSLLITDDRITSIYTANQTLPRASNDTQVVDVTNKIITPGFVDTHRHGWQTAFRTIGSNTSLAEYFTRYGEFAAAGLLSADDVYIGQLAGLYEALNAGVTTTLDHAHHTWSDKTSEAGLKGSIDSGARVFWSYAFHNVTNYTVSQQLENFREIATRAEFNGTATSLGVACDFFGPDPVLSDVNAVIDLAKEFNVSVVTTHSLQGPWGVTNSPEDLHAVGALNTSIPVVFSHASFLTYRGASLLRSTNQHISITPESEMHYGHTHPHSHLIQDQGSLGVDTHFTFSTDILTQARIWLQSTRRLLYQQVLANWRVPTSTPMTANQAFLLATRNGGLALRRPDLGVIAEGAKADVVVWDGESPALLGWVDPVAAVILHASVGDVEHVLVDGKFVKKDRKLVVGDYSDVKARFLTSARKIQQTWRDIPFTALKGEFSSSDAPYEAPLTVDVLAGDETGYGEIFV</sequence>
<dbReference type="PANTHER" id="PTHR11271">
    <property type="entry name" value="GUANINE DEAMINASE"/>
    <property type="match status" value="1"/>
</dbReference>
<dbReference type="InterPro" id="IPR051607">
    <property type="entry name" value="Metallo-dep_hydrolases"/>
</dbReference>
<dbReference type="AlphaFoldDB" id="A0A1Q8RR87"/>
<dbReference type="Proteomes" id="UP000186583">
    <property type="component" value="Unassembled WGS sequence"/>
</dbReference>
<dbReference type="GO" id="GO:0046872">
    <property type="term" value="F:metal ion binding"/>
    <property type="evidence" value="ECO:0007669"/>
    <property type="project" value="UniProtKB-KW"/>
</dbReference>
<dbReference type="InterPro" id="IPR006680">
    <property type="entry name" value="Amidohydro-rel"/>
</dbReference>
<organism evidence="7 8">
    <name type="scientific">Colletotrichum chlorophyti</name>
    <dbReference type="NCBI Taxonomy" id="708187"/>
    <lineage>
        <taxon>Eukaryota</taxon>
        <taxon>Fungi</taxon>
        <taxon>Dikarya</taxon>
        <taxon>Ascomycota</taxon>
        <taxon>Pezizomycotina</taxon>
        <taxon>Sordariomycetes</taxon>
        <taxon>Hypocreomycetidae</taxon>
        <taxon>Glomerellales</taxon>
        <taxon>Glomerellaceae</taxon>
        <taxon>Colletotrichum</taxon>
    </lineage>
</organism>